<dbReference type="GO" id="GO:0006865">
    <property type="term" value="P:amino acid transport"/>
    <property type="evidence" value="ECO:0007669"/>
    <property type="project" value="InterPro"/>
</dbReference>
<dbReference type="PANTHER" id="PTHR47628">
    <property type="match status" value="1"/>
</dbReference>
<dbReference type="Pfam" id="PF13433">
    <property type="entry name" value="Peripla_BP_5"/>
    <property type="match status" value="1"/>
</dbReference>
<name>A0A1M6VFD5_9BRAD</name>
<organism evidence="1 2">
    <name type="scientific">Bradyrhizobium lablabi</name>
    <dbReference type="NCBI Taxonomy" id="722472"/>
    <lineage>
        <taxon>Bacteria</taxon>
        <taxon>Pseudomonadati</taxon>
        <taxon>Pseudomonadota</taxon>
        <taxon>Alphaproteobacteria</taxon>
        <taxon>Hyphomicrobiales</taxon>
        <taxon>Nitrobacteraceae</taxon>
        <taxon>Bradyrhizobium</taxon>
    </lineage>
</organism>
<dbReference type="RefSeq" id="WP_244562011.1">
    <property type="nucleotide sequence ID" value="NZ_LT670844.1"/>
</dbReference>
<protein>
    <submittedName>
        <fullName evidence="1">Amino acid/amide ABC transporter substrate-binding protein, HAAT family</fullName>
    </submittedName>
</protein>
<dbReference type="SUPFAM" id="SSF53822">
    <property type="entry name" value="Periplasmic binding protein-like I"/>
    <property type="match status" value="1"/>
</dbReference>
<accession>A0A1M6VFD5</accession>
<gene>
    <name evidence="1" type="ORF">SAMN05444159_4215</name>
</gene>
<dbReference type="Proteomes" id="UP000189935">
    <property type="component" value="Chromosome I"/>
</dbReference>
<dbReference type="GO" id="GO:0033218">
    <property type="term" value="F:amide binding"/>
    <property type="evidence" value="ECO:0007669"/>
    <property type="project" value="InterPro"/>
</dbReference>
<dbReference type="CDD" id="cd06357">
    <property type="entry name" value="PBP1_AmiC"/>
    <property type="match status" value="1"/>
</dbReference>
<dbReference type="Gene3D" id="3.40.50.2300">
    <property type="match status" value="2"/>
</dbReference>
<sequence length="394" mass="44419">MVYVRLMSFSENTDAPWRVGVLFSQTGVTAAVEQSQLNATLLAIEEINSSGGVLDRMIEPVIYDPASDPKQFRSLAERLFQVDRIRLLFACYMSSTRKAVLPVVESHRGLLFYPTLYEGFEYSRHCIYTGAAPNQNSLQLAKFLLSTYGNRFLLVGSNYIYPYESNRLMADFVVQGRGKVLDEIYVPLEAATRDFEKVIHRIKKTSPDVIFSTVVGRGTSVLYEAYRHAGFDPAKMPIASLTTSEAEVAEMHPEAAEGHITAAPFFETSSSPSARRFVESFKKKYGPDAPVTAGAEAAYFQLHLAMRALARCGSDDPERVLQELRDSEFDAPQGRVRIDPENNHTYLWPRIARLDRFGRFQTVWNPGVRIKPDPYCVVQSLDDWSMDDLQTVSH</sequence>
<dbReference type="EMBL" id="LT670844">
    <property type="protein sequence ID" value="SHK80055.1"/>
    <property type="molecule type" value="Genomic_DNA"/>
</dbReference>
<evidence type="ECO:0000313" key="2">
    <source>
        <dbReference type="Proteomes" id="UP000189935"/>
    </source>
</evidence>
<dbReference type="PANTHER" id="PTHR47628:SF1">
    <property type="entry name" value="ALIPHATIC AMIDASE EXPRESSION-REGULATING PROTEIN"/>
    <property type="match status" value="1"/>
</dbReference>
<dbReference type="AlphaFoldDB" id="A0A1M6VFD5"/>
<reference evidence="1 2" key="1">
    <citation type="submission" date="2016-11" db="EMBL/GenBank/DDBJ databases">
        <authorList>
            <person name="Jaros S."/>
            <person name="Januszkiewicz K."/>
            <person name="Wedrychowicz H."/>
        </authorList>
    </citation>
    <scope>NUCLEOTIDE SEQUENCE [LARGE SCALE GENOMIC DNA]</scope>
    <source>
        <strain evidence="1 2">GAS499</strain>
    </source>
</reference>
<dbReference type="InterPro" id="IPR028082">
    <property type="entry name" value="Peripla_BP_I"/>
</dbReference>
<proteinExistence type="predicted"/>
<dbReference type="InterPro" id="IPR000709">
    <property type="entry name" value="Leu_Ile_Val-bd"/>
</dbReference>
<dbReference type="InterPro" id="IPR039570">
    <property type="entry name" value="AmiC_PBP1"/>
</dbReference>
<evidence type="ECO:0000313" key="1">
    <source>
        <dbReference type="EMBL" id="SHK80055.1"/>
    </source>
</evidence>
<dbReference type="PRINTS" id="PR00337">
    <property type="entry name" value="LEUILEVALBP"/>
</dbReference>